<accession>A0A0F9CDS4</accession>
<organism evidence="1">
    <name type="scientific">marine sediment metagenome</name>
    <dbReference type="NCBI Taxonomy" id="412755"/>
    <lineage>
        <taxon>unclassified sequences</taxon>
        <taxon>metagenomes</taxon>
        <taxon>ecological metagenomes</taxon>
    </lineage>
</organism>
<dbReference type="EMBL" id="LAZR01033742">
    <property type="protein sequence ID" value="KKL47224.1"/>
    <property type="molecule type" value="Genomic_DNA"/>
</dbReference>
<evidence type="ECO:0000313" key="1">
    <source>
        <dbReference type="EMBL" id="KKL47224.1"/>
    </source>
</evidence>
<protein>
    <submittedName>
        <fullName evidence="1">Uncharacterized protein</fullName>
    </submittedName>
</protein>
<reference evidence="1" key="1">
    <citation type="journal article" date="2015" name="Nature">
        <title>Complex archaea that bridge the gap between prokaryotes and eukaryotes.</title>
        <authorList>
            <person name="Spang A."/>
            <person name="Saw J.H."/>
            <person name="Jorgensen S.L."/>
            <person name="Zaremba-Niedzwiedzka K."/>
            <person name="Martijn J."/>
            <person name="Lind A.E."/>
            <person name="van Eijk R."/>
            <person name="Schleper C."/>
            <person name="Guy L."/>
            <person name="Ettema T.J."/>
        </authorList>
    </citation>
    <scope>NUCLEOTIDE SEQUENCE</scope>
</reference>
<gene>
    <name evidence="1" type="ORF">LCGC14_2337660</name>
</gene>
<comment type="caution">
    <text evidence="1">The sequence shown here is derived from an EMBL/GenBank/DDBJ whole genome shotgun (WGS) entry which is preliminary data.</text>
</comment>
<name>A0A0F9CDS4_9ZZZZ</name>
<feature type="non-terminal residue" evidence="1">
    <location>
        <position position="47"/>
    </location>
</feature>
<proteinExistence type="predicted"/>
<dbReference type="AlphaFoldDB" id="A0A0F9CDS4"/>
<sequence>MIYELEEHLIPFERWEDILDNFPADIQAEAQYIIRWNRGEEKFIPHS</sequence>